<evidence type="ECO:0000256" key="3">
    <source>
        <dbReference type="ARBA" id="ARBA00022723"/>
    </source>
</evidence>
<protein>
    <recommendedName>
        <fullName evidence="5">Queuine tRNA-ribosyltransferase accessory subunit 2</fullName>
    </recommendedName>
    <alternativeName>
        <fullName evidence="5">Queuine tRNA-ribosyltransferase domain-containing protein 1</fullName>
    </alternativeName>
</protein>
<dbReference type="GeneID" id="105274135"/>
<dbReference type="GO" id="GO:0005737">
    <property type="term" value="C:cytoplasm"/>
    <property type="evidence" value="ECO:0007669"/>
    <property type="project" value="UniProtKB-SubCell"/>
</dbReference>
<keyword evidence="3 5" id="KW-0479">Metal-binding</keyword>
<evidence type="ECO:0000259" key="6">
    <source>
        <dbReference type="Pfam" id="PF01702"/>
    </source>
</evidence>
<evidence type="ECO:0000256" key="1">
    <source>
        <dbReference type="ARBA" id="ARBA00022490"/>
    </source>
</evidence>
<comment type="function">
    <text evidence="5">Non-catalytic subunit of the queuine tRNA-ribosyltransferase (TGT) that catalyzes the base-exchange of a guanine (G) residue with queuine (Q) at position 34 (anticodon wobble position) in tRNAs with GU(N) anticodons (tRNA-Asp, -Asn, -His and -Tyr), resulting in the hypermodified nucleoside queuosine (7-(((4,5-cis-dihydroxy-2-cyclopenten-1-yl)amino)methyl)-7-deazaguanosine).</text>
</comment>
<evidence type="ECO:0000256" key="2">
    <source>
        <dbReference type="ARBA" id="ARBA00022694"/>
    </source>
</evidence>
<keyword evidence="4 5" id="KW-0862">Zinc</keyword>
<accession>A0A9R1TTG5</accession>
<evidence type="ECO:0000313" key="8">
    <source>
        <dbReference type="RefSeq" id="XP_011315320.1"/>
    </source>
</evidence>
<dbReference type="KEGG" id="fas:105274135"/>
<sequence>MKFITDSVSRCARLGSLSELEKFPEAIFETPLLVLYTRRGSVPHLTKDVFKMLTDEQHMLSVSLPTTLTMVEAVKQSDSFSEFVGMKEYPTILTIQDSSEVSPHGHQKHITTAIWTKHGHHPVSPDIYMDIVEAFKPDIYVGLCDGDSNEKTNEKKIMKVVDRSKRQFEKCLERHKSSEILKKTCLLGAVEGGYDLRAREVSANFLREKNLEGYVIDGLHVNGPEVQNISFETIKEVVQHTLALLPPEKLKVSMGSWSPHVILELIDSGVDVFDSSYPYVMTENFKALTFMCDSHNHGDDYKTELAISVADKCYVDDFSPICNECQCLTCRNHSRAYLNHLHNTKELLCSVLLMIHNTHVYLEFFKAIRENIKNGKFKEFKHRFLNQFS</sequence>
<dbReference type="Pfam" id="PF01702">
    <property type="entry name" value="TGT"/>
    <property type="match status" value="1"/>
</dbReference>
<dbReference type="RefSeq" id="XP_011315320.1">
    <property type="nucleotide sequence ID" value="XM_011317018.1"/>
</dbReference>
<feature type="binding site" evidence="5">
    <location>
        <position position="327"/>
    </location>
    <ligand>
        <name>Zn(2+)</name>
        <dbReference type="ChEBI" id="CHEBI:29105"/>
    </ligand>
</feature>
<proteinExistence type="inferred from homology"/>
<dbReference type="GO" id="GO:0008479">
    <property type="term" value="F:tRNA-guanosine(34) queuine transglycosylase activity"/>
    <property type="evidence" value="ECO:0007669"/>
    <property type="project" value="UniProtKB-UniRule"/>
</dbReference>
<evidence type="ECO:0000313" key="7">
    <source>
        <dbReference type="Proteomes" id="UP000694866"/>
    </source>
</evidence>
<comment type="cofactor">
    <cofactor evidence="5">
        <name>Zn(2+)</name>
        <dbReference type="ChEBI" id="CHEBI:29105"/>
    </cofactor>
    <text evidence="5">Binds 1 zinc ion per subunit.</text>
</comment>
<comment type="subcellular location">
    <subcellularLocation>
        <location evidence="5">Cytoplasm</location>
    </subcellularLocation>
</comment>
<dbReference type="AlphaFoldDB" id="A0A9R1TTG5"/>
<dbReference type="InterPro" id="IPR028592">
    <property type="entry name" value="QTRTD1"/>
</dbReference>
<name>A0A9R1TTG5_9HYME</name>
<dbReference type="InterPro" id="IPR036511">
    <property type="entry name" value="TGT-like_sf"/>
</dbReference>
<dbReference type="SUPFAM" id="SSF51713">
    <property type="entry name" value="tRNA-guanine transglycosylase"/>
    <property type="match status" value="1"/>
</dbReference>
<keyword evidence="1 5" id="KW-0963">Cytoplasm</keyword>
<organism evidence="7 8">
    <name type="scientific">Fopius arisanus</name>
    <dbReference type="NCBI Taxonomy" id="64838"/>
    <lineage>
        <taxon>Eukaryota</taxon>
        <taxon>Metazoa</taxon>
        <taxon>Ecdysozoa</taxon>
        <taxon>Arthropoda</taxon>
        <taxon>Hexapoda</taxon>
        <taxon>Insecta</taxon>
        <taxon>Pterygota</taxon>
        <taxon>Neoptera</taxon>
        <taxon>Endopterygota</taxon>
        <taxon>Hymenoptera</taxon>
        <taxon>Apocrita</taxon>
        <taxon>Ichneumonoidea</taxon>
        <taxon>Braconidae</taxon>
        <taxon>Opiinae</taxon>
        <taxon>Fopius</taxon>
    </lineage>
</organism>
<comment type="subunit">
    <text evidence="5">Heterodimer of a catalytic subunit and an accessory subunit.</text>
</comment>
<evidence type="ECO:0000256" key="4">
    <source>
        <dbReference type="ARBA" id="ARBA00022833"/>
    </source>
</evidence>
<gene>
    <name evidence="8" type="primary">LOC105274135</name>
</gene>
<dbReference type="OrthoDB" id="27601at2759"/>
<feature type="domain" description="tRNA-guanine(15) transglycosylase-like" evidence="6">
    <location>
        <begin position="12"/>
        <end position="388"/>
    </location>
</feature>
<dbReference type="NCBIfam" id="TIGR00449">
    <property type="entry name" value="tgt_general"/>
    <property type="match status" value="1"/>
</dbReference>
<keyword evidence="7" id="KW-1185">Reference proteome</keyword>
<dbReference type="Proteomes" id="UP000694866">
    <property type="component" value="Unplaced"/>
</dbReference>
<dbReference type="PANTHER" id="PTHR46064:SF1">
    <property type="entry name" value="QUEUINE TRNA-RIBOSYLTRANSFERASE ACCESSORY SUBUNIT 2"/>
    <property type="match status" value="1"/>
</dbReference>
<feature type="binding site" evidence="5">
    <location>
        <position position="325"/>
    </location>
    <ligand>
        <name>Zn(2+)</name>
        <dbReference type="ChEBI" id="CHEBI:29105"/>
    </ligand>
</feature>
<dbReference type="InterPro" id="IPR050852">
    <property type="entry name" value="Queuine_tRNA-ribosyltrfase"/>
</dbReference>
<comment type="similarity">
    <text evidence="5">Belongs to the queuine tRNA-ribosyltransferase family. QTRT2 subfamily.</text>
</comment>
<reference evidence="8" key="1">
    <citation type="submission" date="2025-08" db="UniProtKB">
        <authorList>
            <consortium name="RefSeq"/>
        </authorList>
    </citation>
    <scope>IDENTIFICATION</scope>
    <source>
        <strain evidence="8">USDA-PBARC FA_bdor</strain>
        <tissue evidence="8">Whole organism</tissue>
    </source>
</reference>
<feature type="binding site" evidence="5">
    <location>
        <position position="330"/>
    </location>
    <ligand>
        <name>Zn(2+)</name>
        <dbReference type="ChEBI" id="CHEBI:29105"/>
    </ligand>
</feature>
<evidence type="ECO:0000256" key="5">
    <source>
        <dbReference type="HAMAP-Rule" id="MF_03043"/>
    </source>
</evidence>
<dbReference type="Gene3D" id="3.20.20.105">
    <property type="entry name" value="Queuine tRNA-ribosyltransferase-like"/>
    <property type="match status" value="1"/>
</dbReference>
<dbReference type="GO" id="GO:0006400">
    <property type="term" value="P:tRNA modification"/>
    <property type="evidence" value="ECO:0007669"/>
    <property type="project" value="InterPro"/>
</dbReference>
<dbReference type="InterPro" id="IPR002616">
    <property type="entry name" value="tRNA_ribo_trans-like"/>
</dbReference>
<feature type="binding site" evidence="5">
    <location>
        <position position="356"/>
    </location>
    <ligand>
        <name>Zn(2+)</name>
        <dbReference type="ChEBI" id="CHEBI:29105"/>
    </ligand>
</feature>
<dbReference type="GO" id="GO:0046872">
    <property type="term" value="F:metal ion binding"/>
    <property type="evidence" value="ECO:0007669"/>
    <property type="project" value="UniProtKB-KW"/>
</dbReference>
<keyword evidence="2 5" id="KW-0819">tRNA processing</keyword>
<dbReference type="PANTHER" id="PTHR46064">
    <property type="entry name" value="QUEUINE TRNA-RIBOSYLTRANSFERASE ACCESSORY SUBUNIT 2"/>
    <property type="match status" value="1"/>
</dbReference>
<dbReference type="HAMAP" id="MF_03043">
    <property type="entry name" value="QTRT2"/>
    <property type="match status" value="1"/>
</dbReference>